<protein>
    <recommendedName>
        <fullName evidence="10">Reelin domain-containing protein</fullName>
    </recommendedName>
</protein>
<evidence type="ECO:0000256" key="9">
    <source>
        <dbReference type="SAM" id="SignalP"/>
    </source>
</evidence>
<dbReference type="GO" id="GO:0005576">
    <property type="term" value="C:extracellular region"/>
    <property type="evidence" value="ECO:0007669"/>
    <property type="project" value="UniProtKB-SubCell"/>
</dbReference>
<keyword evidence="6 9" id="KW-0732">Signal</keyword>
<evidence type="ECO:0000256" key="2">
    <source>
        <dbReference type="ARBA" id="ARBA00008501"/>
    </source>
</evidence>
<keyword evidence="3" id="KW-0964">Secreted</keyword>
<keyword evidence="4" id="KW-0929">Antimicrobial</keyword>
<gene>
    <name evidence="11" type="ORF">GSLYS_00016731001</name>
</gene>
<evidence type="ECO:0000256" key="4">
    <source>
        <dbReference type="ARBA" id="ARBA00022529"/>
    </source>
</evidence>
<evidence type="ECO:0000256" key="6">
    <source>
        <dbReference type="ARBA" id="ARBA00022729"/>
    </source>
</evidence>
<evidence type="ECO:0000256" key="1">
    <source>
        <dbReference type="ARBA" id="ARBA00004613"/>
    </source>
</evidence>
<feature type="signal peptide" evidence="9">
    <location>
        <begin position="1"/>
        <end position="24"/>
    </location>
</feature>
<dbReference type="GO" id="GO:0042742">
    <property type="term" value="P:defense response to bacterium"/>
    <property type="evidence" value="ECO:0007669"/>
    <property type="project" value="UniProtKB-KW"/>
</dbReference>
<comment type="subcellular location">
    <subcellularLocation>
        <location evidence="1">Secreted</location>
    </subcellularLocation>
</comment>
<dbReference type="PROSITE" id="PS51019">
    <property type="entry name" value="REELIN"/>
    <property type="match status" value="1"/>
</dbReference>
<name>A0AAV2IEA0_LYMST</name>
<dbReference type="PANTHER" id="PTHR45828">
    <property type="entry name" value="CYTOCHROME B561/FERRIC REDUCTASE TRANSMEMBRANE"/>
    <property type="match status" value="1"/>
</dbReference>
<organism evidence="11 12">
    <name type="scientific">Lymnaea stagnalis</name>
    <name type="common">Great pond snail</name>
    <name type="synonym">Helix stagnalis</name>
    <dbReference type="NCBI Taxonomy" id="6523"/>
    <lineage>
        <taxon>Eukaryota</taxon>
        <taxon>Metazoa</taxon>
        <taxon>Spiralia</taxon>
        <taxon>Lophotrochozoa</taxon>
        <taxon>Mollusca</taxon>
        <taxon>Gastropoda</taxon>
        <taxon>Heterobranchia</taxon>
        <taxon>Euthyneura</taxon>
        <taxon>Panpulmonata</taxon>
        <taxon>Hygrophila</taxon>
        <taxon>Lymnaeoidea</taxon>
        <taxon>Lymnaeidae</taxon>
        <taxon>Lymnaea</taxon>
    </lineage>
</organism>
<dbReference type="InterPro" id="IPR051237">
    <property type="entry name" value="Ferric-chelate_Red/DefProt"/>
</dbReference>
<dbReference type="GO" id="GO:0016020">
    <property type="term" value="C:membrane"/>
    <property type="evidence" value="ECO:0007669"/>
    <property type="project" value="TreeGrafter"/>
</dbReference>
<evidence type="ECO:0000313" key="11">
    <source>
        <dbReference type="EMBL" id="CAL1543197.1"/>
    </source>
</evidence>
<evidence type="ECO:0000259" key="10">
    <source>
        <dbReference type="PROSITE" id="PS51019"/>
    </source>
</evidence>
<dbReference type="PANTHER" id="PTHR45828:SF9">
    <property type="entry name" value="CELL WALL INTEGRITY AND STRESS RESPONSE COMPONENT 4-LIKE-RELATED"/>
    <property type="match status" value="1"/>
</dbReference>
<comment type="similarity">
    <text evidence="2">Belongs to the insect defense protein family.</text>
</comment>
<evidence type="ECO:0000256" key="5">
    <source>
        <dbReference type="ARBA" id="ARBA00022588"/>
    </source>
</evidence>
<dbReference type="EMBL" id="CAXITT010000533">
    <property type="protein sequence ID" value="CAL1543197.1"/>
    <property type="molecule type" value="Genomic_DNA"/>
</dbReference>
<dbReference type="Pfam" id="PF02014">
    <property type="entry name" value="Reeler"/>
    <property type="match status" value="1"/>
</dbReference>
<sequence>MTSQVCRFITVLAVAAITVCRVGAFENGAPDSTCDSMRPSHYQVKGNDSTPLVEPLREELYFSIHVNTTTVKPGDHVEVFLKADKNYFEGFALQARDVSEVKGSPVKKYGTFKSVNVTEAKTFCNSQGITQAMHKKWNNITVIWVAPSEHFGTVQFKATVVKGYRSFFMNVHSQELMHHTGAGVTVIPSAALTVTLAVKLVIMALTC</sequence>
<keyword evidence="8" id="KW-0044">Antibiotic</keyword>
<dbReference type="CDD" id="cd08544">
    <property type="entry name" value="Reeler"/>
    <property type="match status" value="1"/>
</dbReference>
<dbReference type="Proteomes" id="UP001497497">
    <property type="component" value="Unassembled WGS sequence"/>
</dbReference>
<comment type="caution">
    <text evidence="11">The sequence shown here is derived from an EMBL/GenBank/DDBJ whole genome shotgun (WGS) entry which is preliminary data.</text>
</comment>
<dbReference type="Gene3D" id="2.60.40.4060">
    <property type="entry name" value="Reeler domain"/>
    <property type="match status" value="1"/>
</dbReference>
<feature type="domain" description="Reelin" evidence="10">
    <location>
        <begin position="19"/>
        <end position="189"/>
    </location>
</feature>
<keyword evidence="12" id="KW-1185">Reference proteome</keyword>
<evidence type="ECO:0000256" key="3">
    <source>
        <dbReference type="ARBA" id="ARBA00022525"/>
    </source>
</evidence>
<evidence type="ECO:0000313" key="12">
    <source>
        <dbReference type="Proteomes" id="UP001497497"/>
    </source>
</evidence>
<accession>A0AAV2IEA0</accession>
<reference evidence="11 12" key="1">
    <citation type="submission" date="2024-04" db="EMBL/GenBank/DDBJ databases">
        <authorList>
            <consortium name="Genoscope - CEA"/>
            <person name="William W."/>
        </authorList>
    </citation>
    <scope>NUCLEOTIDE SEQUENCE [LARGE SCALE GENOMIC DNA]</scope>
</reference>
<proteinExistence type="inferred from homology"/>
<dbReference type="InterPro" id="IPR042307">
    <property type="entry name" value="Reeler_sf"/>
</dbReference>
<keyword evidence="7" id="KW-0391">Immunity</keyword>
<feature type="chain" id="PRO_5043449728" description="Reelin domain-containing protein" evidence="9">
    <location>
        <begin position="25"/>
        <end position="207"/>
    </location>
</feature>
<evidence type="ECO:0000256" key="8">
    <source>
        <dbReference type="ARBA" id="ARBA00023022"/>
    </source>
</evidence>
<dbReference type="InterPro" id="IPR002861">
    <property type="entry name" value="Reeler_dom"/>
</dbReference>
<keyword evidence="5" id="KW-0399">Innate immunity</keyword>
<dbReference type="AlphaFoldDB" id="A0AAV2IEA0"/>
<dbReference type="GO" id="GO:0045087">
    <property type="term" value="P:innate immune response"/>
    <property type="evidence" value="ECO:0007669"/>
    <property type="project" value="UniProtKB-KW"/>
</dbReference>
<evidence type="ECO:0000256" key="7">
    <source>
        <dbReference type="ARBA" id="ARBA00022859"/>
    </source>
</evidence>